<evidence type="ECO:0000256" key="2">
    <source>
        <dbReference type="ARBA" id="ARBA00007343"/>
    </source>
</evidence>
<dbReference type="GeneTree" id="ENSGT00940000161228"/>
<feature type="transmembrane region" description="Helical" evidence="9">
    <location>
        <begin position="161"/>
        <end position="185"/>
    </location>
</feature>
<evidence type="ECO:0000256" key="1">
    <source>
        <dbReference type="ARBA" id="ARBA00004141"/>
    </source>
</evidence>
<keyword evidence="7" id="KW-0325">Glycoprotein</keyword>
<evidence type="ECO:0000256" key="7">
    <source>
        <dbReference type="ARBA" id="ARBA00023180"/>
    </source>
</evidence>
<feature type="transmembrane region" description="Helical" evidence="9">
    <location>
        <begin position="123"/>
        <end position="141"/>
    </location>
</feature>
<dbReference type="GO" id="GO:0004930">
    <property type="term" value="F:G protein-coupled receptor activity"/>
    <property type="evidence" value="ECO:0007669"/>
    <property type="project" value="InterPro"/>
</dbReference>
<dbReference type="Gene3D" id="1.20.1070.10">
    <property type="entry name" value="Rhodopsin 7-helix transmembrane proteins"/>
    <property type="match status" value="1"/>
</dbReference>
<dbReference type="InParanoid" id="A0A668ASJ4"/>
<dbReference type="PANTHER" id="PTHR45813:SF2">
    <property type="entry name" value="ADHESION G-PROTEIN COUPLED RECEPTOR F3"/>
    <property type="match status" value="1"/>
</dbReference>
<evidence type="ECO:0000313" key="11">
    <source>
        <dbReference type="Ensembl" id="ENSMMDP00005051699.1"/>
    </source>
</evidence>
<evidence type="ECO:0000256" key="4">
    <source>
        <dbReference type="ARBA" id="ARBA00022989"/>
    </source>
</evidence>
<feature type="transmembrane region" description="Helical" evidence="9">
    <location>
        <begin position="85"/>
        <end position="111"/>
    </location>
</feature>
<reference evidence="11" key="3">
    <citation type="submission" date="2025-09" db="UniProtKB">
        <authorList>
            <consortium name="Ensembl"/>
        </authorList>
    </citation>
    <scope>IDENTIFICATION</scope>
</reference>
<feature type="transmembrane region" description="Helical" evidence="9">
    <location>
        <begin position="197"/>
        <end position="215"/>
    </location>
</feature>
<feature type="transmembrane region" description="Helical" evidence="9">
    <location>
        <begin position="318"/>
        <end position="337"/>
    </location>
</feature>
<dbReference type="FunFam" id="1.20.1070.10:FF:000058">
    <property type="entry name" value="Adhesion G protein-coupled receptor F5"/>
    <property type="match status" value="1"/>
</dbReference>
<reference evidence="11" key="1">
    <citation type="submission" date="2019-06" db="EMBL/GenBank/DDBJ databases">
        <authorList>
            <consortium name="Wellcome Sanger Institute Data Sharing"/>
        </authorList>
    </citation>
    <scope>NUCLEOTIDE SEQUENCE [LARGE SCALE GENOMIC DNA]</scope>
</reference>
<comment type="similarity">
    <text evidence="2">Belongs to the G-protein coupled receptor 2 family. Adhesion G-protein coupled receptor (ADGR) subfamily.</text>
</comment>
<accession>A0A668ASJ4</accession>
<dbReference type="PANTHER" id="PTHR45813">
    <property type="entry name" value="IG-LIKE DOMAIN-CONTAINING PROTEIN"/>
    <property type="match status" value="1"/>
</dbReference>
<dbReference type="PRINTS" id="PR00249">
    <property type="entry name" value="GPCRSECRETIN"/>
</dbReference>
<keyword evidence="4 9" id="KW-1133">Transmembrane helix</keyword>
<evidence type="ECO:0000256" key="6">
    <source>
        <dbReference type="ARBA" id="ARBA00023157"/>
    </source>
</evidence>
<dbReference type="PROSITE" id="PS50261">
    <property type="entry name" value="G_PROTEIN_RECEP_F2_4"/>
    <property type="match status" value="1"/>
</dbReference>
<feature type="region of interest" description="Disordered" evidence="8">
    <location>
        <begin position="388"/>
        <end position="412"/>
    </location>
</feature>
<dbReference type="GO" id="GO:0016020">
    <property type="term" value="C:membrane"/>
    <property type="evidence" value="ECO:0007669"/>
    <property type="project" value="UniProtKB-SubCell"/>
</dbReference>
<evidence type="ECO:0000256" key="5">
    <source>
        <dbReference type="ARBA" id="ARBA00023136"/>
    </source>
</evidence>
<protein>
    <recommendedName>
        <fullName evidence="10">G-protein coupled receptors family 2 profile 2 domain-containing protein</fullName>
    </recommendedName>
</protein>
<feature type="transmembrane region" description="Helical" evidence="9">
    <location>
        <begin position="245"/>
        <end position="268"/>
    </location>
</feature>
<dbReference type="Pfam" id="PF00002">
    <property type="entry name" value="7tm_2"/>
    <property type="match status" value="1"/>
</dbReference>
<keyword evidence="3 9" id="KW-0812">Transmembrane</keyword>
<keyword evidence="6" id="KW-1015">Disulfide bond</keyword>
<sequence>RYLTSVEKLIEIANITGGIRNTPNVEVNTCNGTLVSGCENNVFNVTVSVDTADPGSVKTAGFKNLVQYLPNKDPLYEPVKFSKEITYIGLSVSIASLILCLIIEIIVWSSVVKTDASYIRHTVHVHITLCLLIADISFLASSFPKKLSESWCQVFVVLKHFFYLSMFFWTMCLSIMVIHQMLFVFHNMGKKMYLGMSYLLGYVCPFLIVFITFITNAGGAEGSYYTHETCWLMYTGSLQGSMHTFIIPLGIIVFVNIFSMLVVIVRLFEQPKNTAGTASKEQGAVKTILRSVVLLTPIFGVTWIFGYSVLAVDLTSGFIAYAVNYAFIVLNSFLIRFQQIRDALLKFFTRKVSLQCATATSSPSIFVKQQSVRKADFYIFIFSSAVSLSSPPQSQSSMSLNSTNSSTTLKKK</sequence>
<comment type="subcellular location">
    <subcellularLocation>
        <location evidence="1">Membrane</location>
        <topology evidence="1">Multi-pass membrane protein</topology>
    </subcellularLocation>
</comment>
<dbReference type="InterPro" id="IPR051587">
    <property type="entry name" value="Adhesion_GPCR"/>
</dbReference>
<evidence type="ECO:0000256" key="9">
    <source>
        <dbReference type="SAM" id="Phobius"/>
    </source>
</evidence>
<evidence type="ECO:0000259" key="10">
    <source>
        <dbReference type="PROSITE" id="PS50261"/>
    </source>
</evidence>
<dbReference type="Ensembl" id="ENSMMDT00005052711.1">
    <property type="protein sequence ID" value="ENSMMDP00005051699.1"/>
    <property type="gene ID" value="ENSMMDG00005023360.1"/>
</dbReference>
<keyword evidence="5 9" id="KW-0472">Membrane</keyword>
<name>A0A668ASJ4_9TELE</name>
<dbReference type="GO" id="GO:0007166">
    <property type="term" value="P:cell surface receptor signaling pathway"/>
    <property type="evidence" value="ECO:0007669"/>
    <property type="project" value="InterPro"/>
</dbReference>
<reference evidence="11" key="2">
    <citation type="submission" date="2025-08" db="UniProtKB">
        <authorList>
            <consortium name="Ensembl"/>
        </authorList>
    </citation>
    <scope>IDENTIFICATION</scope>
</reference>
<evidence type="ECO:0000313" key="12">
    <source>
        <dbReference type="Proteomes" id="UP000472263"/>
    </source>
</evidence>
<dbReference type="AlphaFoldDB" id="A0A668ASJ4"/>
<organism evidence="11 12">
    <name type="scientific">Myripristis murdjan</name>
    <name type="common">pinecone soldierfish</name>
    <dbReference type="NCBI Taxonomy" id="586833"/>
    <lineage>
        <taxon>Eukaryota</taxon>
        <taxon>Metazoa</taxon>
        <taxon>Chordata</taxon>
        <taxon>Craniata</taxon>
        <taxon>Vertebrata</taxon>
        <taxon>Euteleostomi</taxon>
        <taxon>Actinopterygii</taxon>
        <taxon>Neopterygii</taxon>
        <taxon>Teleostei</taxon>
        <taxon>Neoteleostei</taxon>
        <taxon>Acanthomorphata</taxon>
        <taxon>Holocentriformes</taxon>
        <taxon>Holocentridae</taxon>
        <taxon>Myripristis</taxon>
    </lineage>
</organism>
<dbReference type="InterPro" id="IPR000832">
    <property type="entry name" value="GPCR_2_secretin-like"/>
</dbReference>
<dbReference type="Proteomes" id="UP000472263">
    <property type="component" value="Chromosome 22"/>
</dbReference>
<feature type="domain" description="G-protein coupled receptors family 2 profile 2" evidence="10">
    <location>
        <begin position="82"/>
        <end position="350"/>
    </location>
</feature>
<proteinExistence type="inferred from homology"/>
<keyword evidence="12" id="KW-1185">Reference proteome</keyword>
<dbReference type="GO" id="GO:0007189">
    <property type="term" value="P:adenylate cyclase-activating G protein-coupled receptor signaling pathway"/>
    <property type="evidence" value="ECO:0007669"/>
    <property type="project" value="TreeGrafter"/>
</dbReference>
<evidence type="ECO:0000256" key="3">
    <source>
        <dbReference type="ARBA" id="ARBA00022692"/>
    </source>
</evidence>
<evidence type="ECO:0000256" key="8">
    <source>
        <dbReference type="SAM" id="MobiDB-lite"/>
    </source>
</evidence>
<dbReference type="InterPro" id="IPR017981">
    <property type="entry name" value="GPCR_2-like_7TM"/>
</dbReference>
<feature type="transmembrane region" description="Helical" evidence="9">
    <location>
        <begin position="288"/>
        <end position="312"/>
    </location>
</feature>
<dbReference type="SUPFAM" id="SSF81321">
    <property type="entry name" value="Family A G protein-coupled receptor-like"/>
    <property type="match status" value="1"/>
</dbReference>